<reference evidence="2" key="2">
    <citation type="journal article" date="2023" name="IMA Fungus">
        <title>Comparative genomic study of the Penicillium genus elucidates a diverse pangenome and 15 lateral gene transfer events.</title>
        <authorList>
            <person name="Petersen C."/>
            <person name="Sorensen T."/>
            <person name="Nielsen M.R."/>
            <person name="Sondergaard T.E."/>
            <person name="Sorensen J.L."/>
            <person name="Fitzpatrick D.A."/>
            <person name="Frisvad J.C."/>
            <person name="Nielsen K.L."/>
        </authorList>
    </citation>
    <scope>NUCLEOTIDE SEQUENCE</scope>
    <source>
        <strain evidence="2">IBT 16849</strain>
    </source>
</reference>
<dbReference type="AlphaFoldDB" id="A0A9W9MQN6"/>
<dbReference type="Proteomes" id="UP001150879">
    <property type="component" value="Unassembled WGS sequence"/>
</dbReference>
<accession>A0A9W9MQN6</accession>
<organism evidence="2 3">
    <name type="scientific">Penicillium cf. griseofulvum</name>
    <dbReference type="NCBI Taxonomy" id="2972120"/>
    <lineage>
        <taxon>Eukaryota</taxon>
        <taxon>Fungi</taxon>
        <taxon>Dikarya</taxon>
        <taxon>Ascomycota</taxon>
        <taxon>Pezizomycotina</taxon>
        <taxon>Eurotiomycetes</taxon>
        <taxon>Eurotiomycetidae</taxon>
        <taxon>Eurotiales</taxon>
        <taxon>Aspergillaceae</taxon>
        <taxon>Penicillium</taxon>
    </lineage>
</organism>
<feature type="region of interest" description="Disordered" evidence="1">
    <location>
        <begin position="1"/>
        <end position="65"/>
    </location>
</feature>
<dbReference type="EMBL" id="JAPQKP010000002">
    <property type="protein sequence ID" value="KAJ5205692.1"/>
    <property type="molecule type" value="Genomic_DNA"/>
</dbReference>
<sequence length="65" mass="7187">MCICSEASLTRSDSDLQRPRLATTPNTTTTTYRPVFHEGRGLLGQRERPRGSNSRELGPLRGAVD</sequence>
<proteinExistence type="predicted"/>
<keyword evidence="3" id="KW-1185">Reference proteome</keyword>
<gene>
    <name evidence="2" type="ORF">N7472_002140</name>
</gene>
<name>A0A9W9MQN6_9EURO</name>
<evidence type="ECO:0000313" key="2">
    <source>
        <dbReference type="EMBL" id="KAJ5205692.1"/>
    </source>
</evidence>
<feature type="compositionally biased region" description="Basic and acidic residues" evidence="1">
    <location>
        <begin position="35"/>
        <end position="50"/>
    </location>
</feature>
<evidence type="ECO:0000256" key="1">
    <source>
        <dbReference type="SAM" id="MobiDB-lite"/>
    </source>
</evidence>
<evidence type="ECO:0000313" key="3">
    <source>
        <dbReference type="Proteomes" id="UP001150879"/>
    </source>
</evidence>
<comment type="caution">
    <text evidence="2">The sequence shown here is derived from an EMBL/GenBank/DDBJ whole genome shotgun (WGS) entry which is preliminary data.</text>
</comment>
<protein>
    <submittedName>
        <fullName evidence="2">Uncharacterized protein</fullName>
    </submittedName>
</protein>
<reference evidence="2" key="1">
    <citation type="submission" date="2022-11" db="EMBL/GenBank/DDBJ databases">
        <authorList>
            <person name="Petersen C."/>
        </authorList>
    </citation>
    <scope>NUCLEOTIDE SEQUENCE</scope>
    <source>
        <strain evidence="2">IBT 16849</strain>
    </source>
</reference>